<comment type="caution">
    <text evidence="8">The sequence shown here is derived from an EMBL/GenBank/DDBJ whole genome shotgun (WGS) entry which is preliminary data.</text>
</comment>
<keyword evidence="5 7" id="KW-1133">Transmembrane helix</keyword>
<keyword evidence="9" id="KW-1185">Reference proteome</keyword>
<comment type="subcellular location">
    <subcellularLocation>
        <location evidence="1">Cell membrane</location>
        <topology evidence="1">Multi-pass membrane protein</topology>
    </subcellularLocation>
</comment>
<keyword evidence="3" id="KW-1003">Cell membrane</keyword>
<name>A0ABW3SNA4_9BACT</name>
<evidence type="ECO:0000256" key="6">
    <source>
        <dbReference type="ARBA" id="ARBA00023136"/>
    </source>
</evidence>
<feature type="transmembrane region" description="Helical" evidence="7">
    <location>
        <begin position="257"/>
        <end position="278"/>
    </location>
</feature>
<evidence type="ECO:0000256" key="7">
    <source>
        <dbReference type="SAM" id="Phobius"/>
    </source>
</evidence>
<dbReference type="PANTHER" id="PTHR30106">
    <property type="entry name" value="INNER MEMBRANE PROTEIN YEIH-RELATED"/>
    <property type="match status" value="1"/>
</dbReference>
<dbReference type="EMBL" id="JBHTLD010000020">
    <property type="protein sequence ID" value="MFD1185367.1"/>
    <property type="molecule type" value="Genomic_DNA"/>
</dbReference>
<evidence type="ECO:0000256" key="5">
    <source>
        <dbReference type="ARBA" id="ARBA00022989"/>
    </source>
</evidence>
<feature type="transmembrane region" description="Helical" evidence="7">
    <location>
        <begin position="27"/>
        <end position="48"/>
    </location>
</feature>
<dbReference type="Pfam" id="PF03601">
    <property type="entry name" value="Cons_hypoth698"/>
    <property type="match status" value="1"/>
</dbReference>
<reference evidence="9" key="1">
    <citation type="journal article" date="2019" name="Int. J. Syst. Evol. Microbiol.">
        <title>The Global Catalogue of Microorganisms (GCM) 10K type strain sequencing project: providing services to taxonomists for standard genome sequencing and annotation.</title>
        <authorList>
            <consortium name="The Broad Institute Genomics Platform"/>
            <consortium name="The Broad Institute Genome Sequencing Center for Infectious Disease"/>
            <person name="Wu L."/>
            <person name="Ma J."/>
        </authorList>
    </citation>
    <scope>NUCLEOTIDE SEQUENCE [LARGE SCALE GENOMIC DNA]</scope>
    <source>
        <strain evidence="9">JCM 31319</strain>
    </source>
</reference>
<feature type="transmembrane region" description="Helical" evidence="7">
    <location>
        <begin position="54"/>
        <end position="72"/>
    </location>
</feature>
<feature type="transmembrane region" description="Helical" evidence="7">
    <location>
        <begin position="104"/>
        <end position="123"/>
    </location>
</feature>
<feature type="transmembrane region" description="Helical" evidence="7">
    <location>
        <begin position="167"/>
        <end position="187"/>
    </location>
</feature>
<evidence type="ECO:0000256" key="1">
    <source>
        <dbReference type="ARBA" id="ARBA00004651"/>
    </source>
</evidence>
<evidence type="ECO:0000256" key="4">
    <source>
        <dbReference type="ARBA" id="ARBA00022692"/>
    </source>
</evidence>
<dbReference type="InterPro" id="IPR018383">
    <property type="entry name" value="UPF0324_pro"/>
</dbReference>
<feature type="transmembrane region" description="Helical" evidence="7">
    <location>
        <begin position="228"/>
        <end position="245"/>
    </location>
</feature>
<evidence type="ECO:0000256" key="3">
    <source>
        <dbReference type="ARBA" id="ARBA00022475"/>
    </source>
</evidence>
<evidence type="ECO:0000256" key="2">
    <source>
        <dbReference type="ARBA" id="ARBA00007977"/>
    </source>
</evidence>
<gene>
    <name evidence="8" type="ORF">ACFQ2O_04040</name>
</gene>
<organism evidence="8 9">
    <name type="scientific">Pontibacter rugosus</name>
    <dbReference type="NCBI Taxonomy" id="1745966"/>
    <lineage>
        <taxon>Bacteria</taxon>
        <taxon>Pseudomonadati</taxon>
        <taxon>Bacteroidota</taxon>
        <taxon>Cytophagia</taxon>
        <taxon>Cytophagales</taxon>
        <taxon>Hymenobacteraceae</taxon>
        <taxon>Pontibacter</taxon>
    </lineage>
</organism>
<comment type="similarity">
    <text evidence="2">Belongs to the UPF0324 family.</text>
</comment>
<protein>
    <submittedName>
        <fullName evidence="8">YeiH family protein</fullName>
    </submittedName>
</protein>
<dbReference type="PANTHER" id="PTHR30106:SF1">
    <property type="entry name" value="UPF0324 MEMBRANE PROTEIN FN0533"/>
    <property type="match status" value="1"/>
</dbReference>
<evidence type="ECO:0000313" key="9">
    <source>
        <dbReference type="Proteomes" id="UP001597094"/>
    </source>
</evidence>
<feature type="transmembrane region" description="Helical" evidence="7">
    <location>
        <begin position="284"/>
        <end position="301"/>
    </location>
</feature>
<proteinExistence type="inferred from homology"/>
<keyword evidence="6 7" id="KW-0472">Membrane</keyword>
<keyword evidence="4 7" id="KW-0812">Transmembrane</keyword>
<sequence>MKNRTLAAQTKPVAYVPAAMPLTKHTYILLLQKFLFILCAALILLSPWFVSPEALALGLVFGLVIGNPFQRISEKASKYVLQAAVVGLGFGIDLYQVIDTGISGLLYTSVSLCITMLLGLWLGKLLGITPKLTHLISTGTAICGGSAIAAVAPAIKADVQEISVSLAVVFILNAVALFVFPVVGHVLNLSQEQFGIWAAIAIHDTSSVVGAAGRYGNEALQLATTLKLTRALWIIPMVLVSSMLFKSKNAKVQVPRFILLFILASVLVTFVPATLFIAPPVLFLAKRGLLLSLFLIGANLNRKTLRSISAKPFYQGLILWVVIAGGSLAAIVLL</sequence>
<feature type="transmembrane region" description="Helical" evidence="7">
    <location>
        <begin position="135"/>
        <end position="155"/>
    </location>
</feature>
<feature type="transmembrane region" description="Helical" evidence="7">
    <location>
        <begin position="313"/>
        <end position="333"/>
    </location>
</feature>
<evidence type="ECO:0000313" key="8">
    <source>
        <dbReference type="EMBL" id="MFD1185367.1"/>
    </source>
</evidence>
<dbReference type="Proteomes" id="UP001597094">
    <property type="component" value="Unassembled WGS sequence"/>
</dbReference>
<dbReference type="RefSeq" id="WP_377523123.1">
    <property type="nucleotide sequence ID" value="NZ_JBHTLD010000020.1"/>
</dbReference>
<accession>A0ABW3SNA4</accession>